<proteinExistence type="predicted"/>
<protein>
    <submittedName>
        <fullName evidence="2">Uncharacterized protein</fullName>
    </submittedName>
</protein>
<name>A0ABP8V0Q0_9GAMM</name>
<organism evidence="2 3">
    <name type="scientific">Kistimonas scapharcae</name>
    <dbReference type="NCBI Taxonomy" id="1036133"/>
    <lineage>
        <taxon>Bacteria</taxon>
        <taxon>Pseudomonadati</taxon>
        <taxon>Pseudomonadota</taxon>
        <taxon>Gammaproteobacteria</taxon>
        <taxon>Oceanospirillales</taxon>
        <taxon>Endozoicomonadaceae</taxon>
        <taxon>Kistimonas</taxon>
    </lineage>
</organism>
<dbReference type="Proteomes" id="UP001500604">
    <property type="component" value="Unassembled WGS sequence"/>
</dbReference>
<comment type="caution">
    <text evidence="2">The sequence shown here is derived from an EMBL/GenBank/DDBJ whole genome shotgun (WGS) entry which is preliminary data.</text>
</comment>
<evidence type="ECO:0000313" key="2">
    <source>
        <dbReference type="EMBL" id="GAA4649452.1"/>
    </source>
</evidence>
<sequence>MRSISSMPLVFALVVSGSMAHAGTVEIHQEIFPLFEVSARGIEGLEDPAIATGSYHLASYSGFPVNTIMTLTPVFDGLHNYLAGLVSWKHGREKDQYMFIISAGGYLGGDNKMDEYCIYLNLNFKEVGKNCTSHTGYWNPTIVEKQSFPKNSRLSITIKSN</sequence>
<evidence type="ECO:0000256" key="1">
    <source>
        <dbReference type="SAM" id="SignalP"/>
    </source>
</evidence>
<evidence type="ECO:0000313" key="3">
    <source>
        <dbReference type="Proteomes" id="UP001500604"/>
    </source>
</evidence>
<keyword evidence="1" id="KW-0732">Signal</keyword>
<feature type="chain" id="PRO_5045038864" evidence="1">
    <location>
        <begin position="23"/>
        <end position="161"/>
    </location>
</feature>
<feature type="signal peptide" evidence="1">
    <location>
        <begin position="1"/>
        <end position="22"/>
    </location>
</feature>
<gene>
    <name evidence="2" type="ORF">GCM10023116_17260</name>
</gene>
<reference evidence="3" key="1">
    <citation type="journal article" date="2019" name="Int. J. Syst. Evol. Microbiol.">
        <title>The Global Catalogue of Microorganisms (GCM) 10K type strain sequencing project: providing services to taxonomists for standard genome sequencing and annotation.</title>
        <authorList>
            <consortium name="The Broad Institute Genomics Platform"/>
            <consortium name="The Broad Institute Genome Sequencing Center for Infectious Disease"/>
            <person name="Wu L."/>
            <person name="Ma J."/>
        </authorList>
    </citation>
    <scope>NUCLEOTIDE SEQUENCE [LARGE SCALE GENOMIC DNA]</scope>
    <source>
        <strain evidence="3">JCM 17805</strain>
    </source>
</reference>
<dbReference type="EMBL" id="BAABFL010000134">
    <property type="protein sequence ID" value="GAA4649452.1"/>
    <property type="molecule type" value="Genomic_DNA"/>
</dbReference>
<accession>A0ABP8V0Q0</accession>
<dbReference type="RefSeq" id="WP_345195301.1">
    <property type="nucleotide sequence ID" value="NZ_BAABFL010000134.1"/>
</dbReference>
<keyword evidence="3" id="KW-1185">Reference proteome</keyword>